<dbReference type="Gene3D" id="1.10.287.130">
    <property type="match status" value="1"/>
</dbReference>
<dbReference type="InterPro" id="IPR003594">
    <property type="entry name" value="HATPase_dom"/>
</dbReference>
<dbReference type="RefSeq" id="WP_252467434.1">
    <property type="nucleotide sequence ID" value="NZ_JAMHFY010000002.1"/>
</dbReference>
<dbReference type="SMART" id="SM00388">
    <property type="entry name" value="HisKA"/>
    <property type="match status" value="1"/>
</dbReference>
<dbReference type="EMBL" id="JAMJEV010000001">
    <property type="protein sequence ID" value="MDO0821566.1"/>
    <property type="molecule type" value="Genomic_DNA"/>
</dbReference>
<keyword evidence="6" id="KW-0418">Kinase</keyword>
<evidence type="ECO:0000256" key="2">
    <source>
        <dbReference type="ARBA" id="ARBA00012438"/>
    </source>
</evidence>
<dbReference type="InterPro" id="IPR035965">
    <property type="entry name" value="PAS-like_dom_sf"/>
</dbReference>
<dbReference type="PANTHER" id="PTHR43065:SF10">
    <property type="entry name" value="PEROXIDE STRESS-ACTIVATED HISTIDINE KINASE MAK3"/>
    <property type="match status" value="1"/>
</dbReference>
<evidence type="ECO:0000256" key="4">
    <source>
        <dbReference type="ARBA" id="ARBA00022679"/>
    </source>
</evidence>
<evidence type="ECO:0000256" key="3">
    <source>
        <dbReference type="ARBA" id="ARBA00022553"/>
    </source>
</evidence>
<reference evidence="12" key="1">
    <citation type="submission" date="2022-05" db="EMBL/GenBank/DDBJ databases">
        <title>Expanded diversity of anoxic marine methylotrophy in a Black Sea sulfate reducing microorganism.</title>
        <authorList>
            <person name="Fischer P.Q."/>
            <person name="Stams A.J.M."/>
            <person name="Villanueva L."/>
            <person name="Sousa D.Z."/>
        </authorList>
    </citation>
    <scope>NUCLEOTIDE SEQUENCE</scope>
    <source>
        <strain evidence="12">P130</strain>
    </source>
</reference>
<evidence type="ECO:0000259" key="11">
    <source>
        <dbReference type="PROSITE" id="PS50112"/>
    </source>
</evidence>
<proteinExistence type="predicted"/>
<dbReference type="SUPFAM" id="SSF55785">
    <property type="entry name" value="PYP-like sensor domain (PAS domain)"/>
    <property type="match status" value="1"/>
</dbReference>
<dbReference type="InterPro" id="IPR036890">
    <property type="entry name" value="HATPase_C_sf"/>
</dbReference>
<keyword evidence="7 12" id="KW-0067">ATP-binding</keyword>
<dbReference type="Gene3D" id="3.30.450.20">
    <property type="entry name" value="PAS domain"/>
    <property type="match status" value="1"/>
</dbReference>
<dbReference type="SUPFAM" id="SSF47384">
    <property type="entry name" value="Homodimeric domain of signal transducing histidine kinase"/>
    <property type="match status" value="1"/>
</dbReference>
<keyword evidence="9" id="KW-1133">Transmembrane helix</keyword>
<dbReference type="Gene3D" id="3.30.565.10">
    <property type="entry name" value="Histidine kinase-like ATPase, C-terminal domain"/>
    <property type="match status" value="1"/>
</dbReference>
<dbReference type="PANTHER" id="PTHR43065">
    <property type="entry name" value="SENSOR HISTIDINE KINASE"/>
    <property type="match status" value="1"/>
</dbReference>
<keyword evidence="4" id="KW-0808">Transferase</keyword>
<keyword evidence="13" id="KW-1185">Reference proteome</keyword>
<keyword evidence="9" id="KW-0812">Transmembrane</keyword>
<dbReference type="CDD" id="cd00130">
    <property type="entry name" value="PAS"/>
    <property type="match status" value="1"/>
</dbReference>
<keyword evidence="5" id="KW-0547">Nucleotide-binding</keyword>
<dbReference type="SMART" id="SM00387">
    <property type="entry name" value="HATPase_c"/>
    <property type="match status" value="1"/>
</dbReference>
<gene>
    <name evidence="12" type="ORF">M8H41_01660</name>
</gene>
<evidence type="ECO:0000256" key="9">
    <source>
        <dbReference type="SAM" id="Phobius"/>
    </source>
</evidence>
<evidence type="ECO:0000256" key="1">
    <source>
        <dbReference type="ARBA" id="ARBA00000085"/>
    </source>
</evidence>
<sequence>MVPLKLRFRSFQRQKALIVLSVLFIITIALCDILSLPDSLHITLKFTPFIILIIWFKLLFTTWGKVWVIFATIVLVVSYANPILSSSPLLLVHITFLLVIMVLFDRKEKQERILHQRHLKTMRALLRQNPPLVQTVDYTREAVILLDDTGTILELNSQSTYLLSLPESYLVGKPIYDVLGILPNSHPSNVPENGDFTWTQKGIIKQLKFRTRPLLDHNNPSGILVTLFDISEAKKRLESELQVEKFSIVSQVSAGLAHEIRNPMTTIKGFMQLITPEQWPESFRPYQQLILDEIQTIDQLLNKFILLTNPSAPHLERLNLAEAIPSMTQAIQTLLHKQAVNLILEFPSHPVYIMGDREQLLQALVSILNNAIEASPKGGNVIIRLREEESCVSVNIIDDGPGIPENLRQRILDPFFTTHKESTGLGLTIAQQIILTHHGKLYFSDSSSSTGTEVTIDFPSLSNFTGTLSA</sequence>
<dbReference type="InterPro" id="IPR005467">
    <property type="entry name" value="His_kinase_dom"/>
</dbReference>
<dbReference type="SUPFAM" id="SSF55874">
    <property type="entry name" value="ATPase domain of HSP90 chaperone/DNA topoisomerase II/histidine kinase"/>
    <property type="match status" value="1"/>
</dbReference>
<evidence type="ECO:0000256" key="7">
    <source>
        <dbReference type="ARBA" id="ARBA00022840"/>
    </source>
</evidence>
<keyword evidence="3" id="KW-0597">Phosphoprotein</keyword>
<dbReference type="CDD" id="cd00082">
    <property type="entry name" value="HisKA"/>
    <property type="match status" value="1"/>
</dbReference>
<dbReference type="Pfam" id="PF02518">
    <property type="entry name" value="HATPase_c"/>
    <property type="match status" value="1"/>
</dbReference>
<dbReference type="GO" id="GO:0005524">
    <property type="term" value="F:ATP binding"/>
    <property type="evidence" value="ECO:0007669"/>
    <property type="project" value="UniProtKB-KW"/>
</dbReference>
<feature type="domain" description="Histidine kinase" evidence="10">
    <location>
        <begin position="255"/>
        <end position="462"/>
    </location>
</feature>
<keyword evidence="8" id="KW-0902">Two-component regulatory system</keyword>
<dbReference type="CDD" id="cd00075">
    <property type="entry name" value="HATPase"/>
    <property type="match status" value="1"/>
</dbReference>
<feature type="transmembrane region" description="Helical" evidence="9">
    <location>
        <begin position="41"/>
        <end position="59"/>
    </location>
</feature>
<dbReference type="InterPro" id="IPR000014">
    <property type="entry name" value="PAS"/>
</dbReference>
<evidence type="ECO:0000259" key="10">
    <source>
        <dbReference type="PROSITE" id="PS50109"/>
    </source>
</evidence>
<dbReference type="PROSITE" id="PS50109">
    <property type="entry name" value="HIS_KIN"/>
    <property type="match status" value="1"/>
</dbReference>
<name>A0ABT8QNQ2_9FIRM</name>
<evidence type="ECO:0000313" key="13">
    <source>
        <dbReference type="Proteomes" id="UP001176021"/>
    </source>
</evidence>
<feature type="domain" description="PAS" evidence="11">
    <location>
        <begin position="128"/>
        <end position="179"/>
    </location>
</feature>
<comment type="caution">
    <text evidence="12">The sequence shown here is derived from an EMBL/GenBank/DDBJ whole genome shotgun (WGS) entry which is preliminary data.</text>
</comment>
<dbReference type="InterPro" id="IPR036097">
    <property type="entry name" value="HisK_dim/P_sf"/>
</dbReference>
<protein>
    <recommendedName>
        <fullName evidence="2">histidine kinase</fullName>
        <ecNumber evidence="2">2.7.13.3</ecNumber>
    </recommendedName>
</protein>
<dbReference type="InterPro" id="IPR003661">
    <property type="entry name" value="HisK_dim/P_dom"/>
</dbReference>
<comment type="catalytic activity">
    <reaction evidence="1">
        <text>ATP + protein L-histidine = ADP + protein N-phospho-L-histidine.</text>
        <dbReference type="EC" id="2.7.13.3"/>
    </reaction>
</comment>
<dbReference type="InterPro" id="IPR004358">
    <property type="entry name" value="Sig_transdc_His_kin-like_C"/>
</dbReference>
<keyword evidence="9" id="KW-0472">Membrane</keyword>
<accession>A0ABT8QNQ2</accession>
<evidence type="ECO:0000313" key="12">
    <source>
        <dbReference type="EMBL" id="MDO0821566.1"/>
    </source>
</evidence>
<dbReference type="PRINTS" id="PR00344">
    <property type="entry name" value="BCTRLSENSOR"/>
</dbReference>
<feature type="transmembrane region" description="Helical" evidence="9">
    <location>
        <begin position="90"/>
        <end position="106"/>
    </location>
</feature>
<dbReference type="EC" id="2.7.13.3" evidence="2"/>
<dbReference type="Proteomes" id="UP001176021">
    <property type="component" value="Unassembled WGS sequence"/>
</dbReference>
<evidence type="ECO:0000256" key="5">
    <source>
        <dbReference type="ARBA" id="ARBA00022741"/>
    </source>
</evidence>
<evidence type="ECO:0000256" key="8">
    <source>
        <dbReference type="ARBA" id="ARBA00023012"/>
    </source>
</evidence>
<dbReference type="PROSITE" id="PS50112">
    <property type="entry name" value="PAS"/>
    <property type="match status" value="1"/>
</dbReference>
<organism evidence="12 13">
    <name type="scientific">Desulfosporosinus nitroreducens</name>
    <dbReference type="NCBI Taxonomy" id="2018668"/>
    <lineage>
        <taxon>Bacteria</taxon>
        <taxon>Bacillati</taxon>
        <taxon>Bacillota</taxon>
        <taxon>Clostridia</taxon>
        <taxon>Eubacteriales</taxon>
        <taxon>Desulfitobacteriaceae</taxon>
        <taxon>Desulfosporosinus</taxon>
    </lineage>
</organism>
<evidence type="ECO:0000256" key="6">
    <source>
        <dbReference type="ARBA" id="ARBA00022777"/>
    </source>
</evidence>
<dbReference type="Pfam" id="PF00512">
    <property type="entry name" value="HisKA"/>
    <property type="match status" value="1"/>
</dbReference>